<gene>
    <name evidence="1" type="ORF">PS723_00146</name>
</gene>
<dbReference type="InterPro" id="IPR038488">
    <property type="entry name" value="Integrase_DNA-bd_sf"/>
</dbReference>
<dbReference type="Proteomes" id="UP000379480">
    <property type="component" value="Unassembled WGS sequence"/>
</dbReference>
<accession>A0A5E6ZLV6</accession>
<dbReference type="Gene3D" id="3.30.160.390">
    <property type="entry name" value="Integrase, DNA-binding domain"/>
    <property type="match status" value="1"/>
</dbReference>
<protein>
    <submittedName>
        <fullName evidence="1">Uncharacterized protein</fullName>
    </submittedName>
</protein>
<organism evidence="1 2">
    <name type="scientific">Pseudomonas fluorescens</name>
    <dbReference type="NCBI Taxonomy" id="294"/>
    <lineage>
        <taxon>Bacteria</taxon>
        <taxon>Pseudomonadati</taxon>
        <taxon>Pseudomonadota</taxon>
        <taxon>Gammaproteobacteria</taxon>
        <taxon>Pseudomonadales</taxon>
        <taxon>Pseudomonadaceae</taxon>
        <taxon>Pseudomonas</taxon>
    </lineage>
</organism>
<name>A0A5E6ZLV6_PSEFL</name>
<proteinExistence type="predicted"/>
<dbReference type="AlphaFoldDB" id="A0A5E6ZLV6"/>
<evidence type="ECO:0000313" key="1">
    <source>
        <dbReference type="EMBL" id="VVN66775.1"/>
    </source>
</evidence>
<evidence type="ECO:0000313" key="2">
    <source>
        <dbReference type="Proteomes" id="UP000379480"/>
    </source>
</evidence>
<reference evidence="1 2" key="1">
    <citation type="submission" date="2019-09" db="EMBL/GenBank/DDBJ databases">
        <authorList>
            <person name="Chandra G."/>
            <person name="Truman W A."/>
        </authorList>
    </citation>
    <scope>NUCLEOTIDE SEQUENCE [LARGE SCALE GENOMIC DNA]</scope>
    <source>
        <strain evidence="1">PS723</strain>
    </source>
</reference>
<dbReference type="EMBL" id="CABVHY010000001">
    <property type="protein sequence ID" value="VVN66775.1"/>
    <property type="molecule type" value="Genomic_DNA"/>
</dbReference>
<sequence>MAHSEMAVRHARITGNDYTLGDSDGLTLNVTASGGKPRLFRYYWTGKQKRMSLGRLTDSLTLIVFASSPTKTTSQIIQQPSACFP</sequence>